<keyword evidence="3" id="KW-0238">DNA-binding</keyword>
<dbReference type="InterPro" id="IPR051054">
    <property type="entry name" value="SorC_transcr_regulators"/>
</dbReference>
<name>A0ABT2KB97_9RHOB</name>
<dbReference type="Gene3D" id="1.10.10.10">
    <property type="entry name" value="Winged helix-like DNA-binding domain superfamily/Winged helix DNA-binding domain"/>
    <property type="match status" value="1"/>
</dbReference>
<evidence type="ECO:0000313" key="6">
    <source>
        <dbReference type="EMBL" id="MCT4333813.1"/>
    </source>
</evidence>
<reference evidence="6 7" key="1">
    <citation type="submission" date="2022-04" db="EMBL/GenBank/DDBJ databases">
        <title>Paracoccus sp. YLB-12 draft genome sequence.</title>
        <authorList>
            <person name="Yu L."/>
        </authorList>
    </citation>
    <scope>NUCLEOTIDE SEQUENCE [LARGE SCALE GENOMIC DNA]</scope>
    <source>
        <strain evidence="6 7">YLB-12</strain>
    </source>
</reference>
<dbReference type="Pfam" id="PF04198">
    <property type="entry name" value="Sugar-bind"/>
    <property type="match status" value="1"/>
</dbReference>
<accession>A0ABT2KB97</accession>
<dbReference type="Proteomes" id="UP001320702">
    <property type="component" value="Unassembled WGS sequence"/>
</dbReference>
<keyword evidence="2" id="KW-0805">Transcription regulation</keyword>
<evidence type="ECO:0000313" key="7">
    <source>
        <dbReference type="Proteomes" id="UP001320702"/>
    </source>
</evidence>
<evidence type="ECO:0000256" key="1">
    <source>
        <dbReference type="ARBA" id="ARBA00010466"/>
    </source>
</evidence>
<dbReference type="InterPro" id="IPR007324">
    <property type="entry name" value="Sugar-bd_dom_put"/>
</dbReference>
<gene>
    <name evidence="6" type="ORF">MU516_13165</name>
</gene>
<protein>
    <submittedName>
        <fullName evidence="6">Sugar-binding transcriptional regulator</fullName>
    </submittedName>
</protein>
<dbReference type="InterPro" id="IPR036388">
    <property type="entry name" value="WH-like_DNA-bd_sf"/>
</dbReference>
<keyword evidence="4" id="KW-0804">Transcription</keyword>
<dbReference type="EMBL" id="JANAVZ010000007">
    <property type="protein sequence ID" value="MCT4333813.1"/>
    <property type="molecule type" value="Genomic_DNA"/>
</dbReference>
<dbReference type="PANTHER" id="PTHR34294">
    <property type="entry name" value="TRANSCRIPTIONAL REGULATOR-RELATED"/>
    <property type="match status" value="1"/>
</dbReference>
<evidence type="ECO:0000259" key="5">
    <source>
        <dbReference type="Pfam" id="PF04198"/>
    </source>
</evidence>
<evidence type="ECO:0000256" key="3">
    <source>
        <dbReference type="ARBA" id="ARBA00023125"/>
    </source>
</evidence>
<evidence type="ECO:0000256" key="4">
    <source>
        <dbReference type="ARBA" id="ARBA00023163"/>
    </source>
</evidence>
<comment type="caution">
    <text evidence="6">The sequence shown here is derived from an EMBL/GenBank/DDBJ whole genome shotgun (WGS) entry which is preliminary data.</text>
</comment>
<dbReference type="PANTHER" id="PTHR34294:SF1">
    <property type="entry name" value="TRANSCRIPTIONAL REGULATOR LSRR"/>
    <property type="match status" value="1"/>
</dbReference>
<sequence length="319" mass="33338">MARGGGIDPEQSLAIRAAWLHYAGGLTQAAVAKRLGLPSVKAHRLIARAVADGVVKMSIDGEIVECAMLEDRLCARYGLDYCEVAPDLGENGIPLRALGLAGAAFLRRQIERGEHRVIGLGHGRTLAAAVHQLPRFDASNARFVSLLGGLTRNYAANPHDVMHRLAEKTGAQAFVLPVPFFANSEKDRAVLLAQPGVREIFDLSNAASLKIAGMGTADAGAQLVASGMIEPREIAEIEAAGGMGEMLGHFFDAKGRVLHTTLSARTLSVDLSGPAGSRIVVIAGGPAKVAGLRAVLNSGHVNGLITDELTATALIGDQI</sequence>
<dbReference type="Gene3D" id="3.40.50.1360">
    <property type="match status" value="1"/>
</dbReference>
<feature type="domain" description="Sugar-binding" evidence="5">
    <location>
        <begin position="63"/>
        <end position="315"/>
    </location>
</feature>
<dbReference type="InterPro" id="IPR037171">
    <property type="entry name" value="NagB/RpiA_transferase-like"/>
</dbReference>
<dbReference type="SUPFAM" id="SSF100950">
    <property type="entry name" value="NagB/RpiA/CoA transferase-like"/>
    <property type="match status" value="1"/>
</dbReference>
<organism evidence="6 7">
    <name type="scientific">Paracoccus maritimus</name>
    <dbReference type="NCBI Taxonomy" id="2933292"/>
    <lineage>
        <taxon>Bacteria</taxon>
        <taxon>Pseudomonadati</taxon>
        <taxon>Pseudomonadota</taxon>
        <taxon>Alphaproteobacteria</taxon>
        <taxon>Rhodobacterales</taxon>
        <taxon>Paracoccaceae</taxon>
        <taxon>Paracoccus</taxon>
    </lineage>
</organism>
<proteinExistence type="inferred from homology"/>
<evidence type="ECO:0000256" key="2">
    <source>
        <dbReference type="ARBA" id="ARBA00023015"/>
    </source>
</evidence>
<dbReference type="RefSeq" id="WP_260277688.1">
    <property type="nucleotide sequence ID" value="NZ_JANAVZ010000007.1"/>
</dbReference>
<keyword evidence="7" id="KW-1185">Reference proteome</keyword>
<comment type="similarity">
    <text evidence="1">Belongs to the SorC transcriptional regulatory family.</text>
</comment>